<evidence type="ECO:0000313" key="2">
    <source>
        <dbReference type="EMBL" id="HGZ10937.1"/>
    </source>
</evidence>
<dbReference type="AlphaFoldDB" id="A0A7C5EKY4"/>
<dbReference type="PANTHER" id="PTHR13696:SF52">
    <property type="entry name" value="PARA FAMILY PROTEIN CT_582"/>
    <property type="match status" value="1"/>
</dbReference>
<sequence>MVSRNFLSSPNKVEMTNIIAIINQKGGTGKTTTTINLGAGLAYQGYRTLLVDLDPQGHTTIGIGLEMDSSKESMAEVMSIPKKSVMEVVQPTYIPGLWLAPAHIRLARAAEMAYTRVFREAILAQALNGADYDFIIIDCPPSLGMLTTNSLYACNFIIIPCQISRYSLDGLADLLTTIETVKGLDMNELFQGEHFRILLTMFDRRNRVTNEYILEQLRPYQEKTFTTLIMKNEALNQAQIAQKSIFDFDPKSSGAQDYQQLTEEFLELCRKRNNLPERRPNWQVCL</sequence>
<evidence type="ECO:0000259" key="1">
    <source>
        <dbReference type="Pfam" id="PF13614"/>
    </source>
</evidence>
<accession>A0A7C5EKY4</accession>
<reference evidence="2" key="1">
    <citation type="journal article" date="2020" name="mSystems">
        <title>Genome- and Community-Level Interaction Insights into Carbon Utilization and Element Cycling Functions of Hydrothermarchaeota in Hydrothermal Sediment.</title>
        <authorList>
            <person name="Zhou Z."/>
            <person name="Liu Y."/>
            <person name="Xu W."/>
            <person name="Pan J."/>
            <person name="Luo Z.H."/>
            <person name="Li M."/>
        </authorList>
    </citation>
    <scope>NUCLEOTIDE SEQUENCE [LARGE SCALE GENOMIC DNA]</scope>
    <source>
        <strain evidence="2">SpSt-853</strain>
    </source>
</reference>
<dbReference type="InterPro" id="IPR025669">
    <property type="entry name" value="AAA_dom"/>
</dbReference>
<dbReference type="EMBL" id="DTKJ01000015">
    <property type="protein sequence ID" value="HGZ10937.1"/>
    <property type="molecule type" value="Genomic_DNA"/>
</dbReference>
<name>A0A7C5EKY4_9BACT</name>
<dbReference type="CDD" id="cd02042">
    <property type="entry name" value="ParAB_family"/>
    <property type="match status" value="1"/>
</dbReference>
<dbReference type="SUPFAM" id="SSF52540">
    <property type="entry name" value="P-loop containing nucleoside triphosphate hydrolases"/>
    <property type="match status" value="1"/>
</dbReference>
<dbReference type="PANTHER" id="PTHR13696">
    <property type="entry name" value="P-LOOP CONTAINING NUCLEOSIDE TRIPHOSPHATE HYDROLASE"/>
    <property type="match status" value="1"/>
</dbReference>
<organism evidence="2">
    <name type="scientific">Desulfobacca acetoxidans</name>
    <dbReference type="NCBI Taxonomy" id="60893"/>
    <lineage>
        <taxon>Bacteria</taxon>
        <taxon>Pseudomonadati</taxon>
        <taxon>Thermodesulfobacteriota</taxon>
        <taxon>Desulfobaccia</taxon>
        <taxon>Desulfobaccales</taxon>
        <taxon>Desulfobaccaceae</taxon>
        <taxon>Desulfobacca</taxon>
    </lineage>
</organism>
<dbReference type="InterPro" id="IPR027417">
    <property type="entry name" value="P-loop_NTPase"/>
</dbReference>
<dbReference type="InterPro" id="IPR050678">
    <property type="entry name" value="DNA_Partitioning_ATPase"/>
</dbReference>
<protein>
    <submittedName>
        <fullName evidence="2">ParA family protein</fullName>
    </submittedName>
</protein>
<gene>
    <name evidence="2" type="ORF">ENW48_01805</name>
</gene>
<dbReference type="Gene3D" id="3.40.50.300">
    <property type="entry name" value="P-loop containing nucleotide triphosphate hydrolases"/>
    <property type="match status" value="1"/>
</dbReference>
<proteinExistence type="predicted"/>
<dbReference type="Pfam" id="PF13614">
    <property type="entry name" value="AAA_31"/>
    <property type="match status" value="1"/>
</dbReference>
<feature type="domain" description="AAA" evidence="1">
    <location>
        <begin position="17"/>
        <end position="183"/>
    </location>
</feature>
<comment type="caution">
    <text evidence="2">The sequence shown here is derived from an EMBL/GenBank/DDBJ whole genome shotgun (WGS) entry which is preliminary data.</text>
</comment>
<dbReference type="FunFam" id="3.40.50.300:FF:000285">
    <property type="entry name" value="Sporulation initiation inhibitor Soj"/>
    <property type="match status" value="1"/>
</dbReference>